<dbReference type="STRING" id="1620412.VE98_C0001G0215"/>
<feature type="transmembrane region" description="Helical" evidence="1">
    <location>
        <begin position="100"/>
        <end position="118"/>
    </location>
</feature>
<keyword evidence="1" id="KW-1133">Transmembrane helix</keyword>
<protein>
    <submittedName>
        <fullName evidence="2">Uncharacterized protein</fullName>
    </submittedName>
</protein>
<evidence type="ECO:0000313" key="2">
    <source>
        <dbReference type="EMBL" id="AKM84672.1"/>
    </source>
</evidence>
<feature type="transmembrane region" description="Helical" evidence="1">
    <location>
        <begin position="67"/>
        <end position="88"/>
    </location>
</feature>
<dbReference type="EMBL" id="CP011216">
    <property type="protein sequence ID" value="AKM84672.1"/>
    <property type="molecule type" value="Genomic_DNA"/>
</dbReference>
<gene>
    <name evidence="2" type="ORF">VE98_C0001G0215</name>
</gene>
<name>A0A0G4BC83_UNCK3</name>
<sequence length="142" mass="14583">MAKHKTKSWWVKPWLYGFWAVLSAFALMLIAQFGSQVLPAGQAATADTSAGIGFEAYLCSAISYANFLVGMLAALTVIIAGITYATSAGGKEGIKTSKDMIIAAVAGVALYAMGHLLLGACGTGTGGLITRFFSGGTPIIPS</sequence>
<accession>A0A0G4BC83</accession>
<proteinExistence type="predicted"/>
<organism evidence="2 3">
    <name type="scientific">candidate division Kazan bacterium GW2011_GWA1_50_15</name>
    <dbReference type="NCBI Taxonomy" id="1620412"/>
    <lineage>
        <taxon>Bacteria</taxon>
        <taxon>Bacteria division Kazan-3B-28</taxon>
    </lineage>
</organism>
<dbReference type="AlphaFoldDB" id="A0A0G4BC83"/>
<keyword evidence="1" id="KW-0812">Transmembrane</keyword>
<reference evidence="2 3" key="1">
    <citation type="journal article" date="2015" name="Nature">
        <title>rRNA introns, odd ribosomes, and small enigmatic genomes across a large radiation of phyla.</title>
        <authorList>
            <person name="Brown C.T."/>
            <person name="Hug L.A."/>
            <person name="Thomas B.C."/>
            <person name="Sharon I."/>
            <person name="Castelle C.J."/>
            <person name="Singh A."/>
            <person name="Wilkins M.J."/>
            <person name="Williams K.H."/>
            <person name="Banfield J.F."/>
        </authorList>
    </citation>
    <scope>NUCLEOTIDE SEQUENCE [LARGE SCALE GENOMIC DNA]</scope>
</reference>
<evidence type="ECO:0000256" key="1">
    <source>
        <dbReference type="SAM" id="Phobius"/>
    </source>
</evidence>
<dbReference type="Proteomes" id="UP000035659">
    <property type="component" value="Chromosome"/>
</dbReference>
<dbReference type="KEGG" id="bgw:VE98_C0001G0215"/>
<keyword evidence="1" id="KW-0472">Membrane</keyword>
<evidence type="ECO:0000313" key="3">
    <source>
        <dbReference type="Proteomes" id="UP000035659"/>
    </source>
</evidence>